<dbReference type="RefSeq" id="WP_148348574.1">
    <property type="nucleotide sequence ID" value="NZ_JBHSBF010000022.1"/>
</dbReference>
<protein>
    <submittedName>
        <fullName evidence="1">Uncharacterized protein</fullName>
    </submittedName>
</protein>
<dbReference type="AlphaFoldDB" id="A0A5D0UG12"/>
<dbReference type="EMBL" id="VSFF01000002">
    <property type="protein sequence ID" value="TYC17431.1"/>
    <property type="molecule type" value="Genomic_DNA"/>
</dbReference>
<evidence type="ECO:0000313" key="2">
    <source>
        <dbReference type="Proteomes" id="UP000322634"/>
    </source>
</evidence>
<sequence>MTHRIAPDTTGPSSVQPTHFHCYKWSGSGQEWERLGKTDTLDLNSPDRPPTRTVDWLIKSPRFIAAVRADPQTARDWLIGEWDQAREKAMTPVPEWVSSEGRAARALRAIETGCWPSYSQWLIGGTIVFLAVVGSDRTCH</sequence>
<reference evidence="1 2" key="1">
    <citation type="submission" date="2019-08" db="EMBL/GenBank/DDBJ databases">
        <title>Actinomadura sp. nov. CYP1-5 isolated from mountain soil.</title>
        <authorList>
            <person name="Songsumanus A."/>
            <person name="Kuncharoen N."/>
            <person name="Kudo T."/>
            <person name="Yuki M."/>
            <person name="Igarashi Y."/>
            <person name="Tanasupawat S."/>
        </authorList>
    </citation>
    <scope>NUCLEOTIDE SEQUENCE [LARGE SCALE GENOMIC DNA]</scope>
    <source>
        <strain evidence="1 2">GKU157</strain>
    </source>
</reference>
<proteinExistence type="predicted"/>
<gene>
    <name evidence="1" type="ORF">FXF65_05330</name>
</gene>
<organism evidence="1 2">
    <name type="scientific">Actinomadura syzygii</name>
    <dbReference type="NCBI Taxonomy" id="1427538"/>
    <lineage>
        <taxon>Bacteria</taxon>
        <taxon>Bacillati</taxon>
        <taxon>Actinomycetota</taxon>
        <taxon>Actinomycetes</taxon>
        <taxon>Streptosporangiales</taxon>
        <taxon>Thermomonosporaceae</taxon>
        <taxon>Actinomadura</taxon>
    </lineage>
</organism>
<comment type="caution">
    <text evidence="1">The sequence shown here is derived from an EMBL/GenBank/DDBJ whole genome shotgun (WGS) entry which is preliminary data.</text>
</comment>
<accession>A0A5D0UG12</accession>
<dbReference type="OrthoDB" id="4320824at2"/>
<keyword evidence="2" id="KW-1185">Reference proteome</keyword>
<name>A0A5D0UG12_9ACTN</name>
<dbReference type="Proteomes" id="UP000322634">
    <property type="component" value="Unassembled WGS sequence"/>
</dbReference>
<evidence type="ECO:0000313" key="1">
    <source>
        <dbReference type="EMBL" id="TYC17431.1"/>
    </source>
</evidence>